<dbReference type="EMBL" id="CAMPGE010006684">
    <property type="protein sequence ID" value="CAI2365561.1"/>
    <property type="molecule type" value="Genomic_DNA"/>
</dbReference>
<proteinExistence type="predicted"/>
<accession>A0AAD1UE58</accession>
<dbReference type="Proteomes" id="UP001295684">
    <property type="component" value="Unassembled WGS sequence"/>
</dbReference>
<feature type="domain" description="Peptidase M20 dimerisation" evidence="1">
    <location>
        <begin position="88"/>
        <end position="182"/>
    </location>
</feature>
<protein>
    <recommendedName>
        <fullName evidence="1">Peptidase M20 dimerisation domain-containing protein</fullName>
    </recommendedName>
</protein>
<dbReference type="Pfam" id="PF07687">
    <property type="entry name" value="M20_dimer"/>
    <property type="match status" value="1"/>
</dbReference>
<dbReference type="NCBIfam" id="TIGR01891">
    <property type="entry name" value="amidohydrolases"/>
    <property type="match status" value="1"/>
</dbReference>
<evidence type="ECO:0000259" key="1">
    <source>
        <dbReference type="Pfam" id="PF07687"/>
    </source>
</evidence>
<reference evidence="2" key="1">
    <citation type="submission" date="2023-07" db="EMBL/GenBank/DDBJ databases">
        <authorList>
            <consortium name="AG Swart"/>
            <person name="Singh M."/>
            <person name="Singh A."/>
            <person name="Seah K."/>
            <person name="Emmerich C."/>
        </authorList>
    </citation>
    <scope>NUCLEOTIDE SEQUENCE</scope>
    <source>
        <strain evidence="2">DP1</strain>
    </source>
</reference>
<dbReference type="PANTHER" id="PTHR11014">
    <property type="entry name" value="PEPTIDASE M20 FAMILY MEMBER"/>
    <property type="match status" value="1"/>
</dbReference>
<evidence type="ECO:0000313" key="2">
    <source>
        <dbReference type="EMBL" id="CAI2365561.1"/>
    </source>
</evidence>
<dbReference type="GO" id="GO:0016787">
    <property type="term" value="F:hydrolase activity"/>
    <property type="evidence" value="ECO:0007669"/>
    <property type="project" value="InterPro"/>
</dbReference>
<dbReference type="InterPro" id="IPR002933">
    <property type="entry name" value="Peptidase_M20"/>
</dbReference>
<dbReference type="InterPro" id="IPR011650">
    <property type="entry name" value="Peptidase_M20_dimer"/>
</dbReference>
<dbReference type="InterPro" id="IPR017439">
    <property type="entry name" value="Amidohydrolase"/>
</dbReference>
<dbReference type="InterPro" id="IPR036264">
    <property type="entry name" value="Bact_exopeptidase_dim_dom"/>
</dbReference>
<dbReference type="Gene3D" id="3.40.630.10">
    <property type="entry name" value="Zn peptidases"/>
    <property type="match status" value="2"/>
</dbReference>
<keyword evidence="3" id="KW-1185">Reference proteome</keyword>
<evidence type="ECO:0000313" key="3">
    <source>
        <dbReference type="Proteomes" id="UP001295684"/>
    </source>
</evidence>
<dbReference type="Pfam" id="PF01546">
    <property type="entry name" value="Peptidase_M20"/>
    <property type="match status" value="1"/>
</dbReference>
<dbReference type="SUPFAM" id="SSF53187">
    <property type="entry name" value="Zn-dependent exopeptidases"/>
    <property type="match status" value="1"/>
</dbReference>
<name>A0AAD1UE58_EUPCR</name>
<dbReference type="PANTHER" id="PTHR11014:SF63">
    <property type="entry name" value="METALLOPEPTIDASE, PUTATIVE (AFU_ORTHOLOGUE AFUA_6G09600)-RELATED"/>
    <property type="match status" value="1"/>
</dbReference>
<sequence>MCGHDGHIVMLIASGIYLKKNQDKIPSNKTVMLLFQPDEEGLGGADIMVKEGCLEGVDEIYGYHQVPLGQESTISIKSGALMAGRDNVFIQIEGLGGHGSGPANAIDPITAACHLHNAFHTIKSRNTFNTDVAAFTICELNSGTTFNVIPRTAEMKGTIRYYDEDVRKKIVERIRTLSQEICEGINCKSEATIGPSYPEVINSEKQTNIVLEAAGKELGESSINTKDHLPMFANEDFSFYLQNILGGFIFYSCKPRRRASVFTLTLCRFQR</sequence>
<gene>
    <name evidence="2" type="ORF">ECRASSUSDP1_LOCUS6880</name>
</gene>
<dbReference type="AlphaFoldDB" id="A0AAD1UE58"/>
<organism evidence="2 3">
    <name type="scientific">Euplotes crassus</name>
    <dbReference type="NCBI Taxonomy" id="5936"/>
    <lineage>
        <taxon>Eukaryota</taxon>
        <taxon>Sar</taxon>
        <taxon>Alveolata</taxon>
        <taxon>Ciliophora</taxon>
        <taxon>Intramacronucleata</taxon>
        <taxon>Spirotrichea</taxon>
        <taxon>Hypotrichia</taxon>
        <taxon>Euplotida</taxon>
        <taxon>Euplotidae</taxon>
        <taxon>Moneuplotes</taxon>
    </lineage>
</organism>
<dbReference type="SUPFAM" id="SSF55031">
    <property type="entry name" value="Bacterial exopeptidase dimerisation domain"/>
    <property type="match status" value="1"/>
</dbReference>
<comment type="caution">
    <text evidence="2">The sequence shown here is derived from an EMBL/GenBank/DDBJ whole genome shotgun (WGS) entry which is preliminary data.</text>
</comment>